<organism evidence="1 2">
    <name type="scientific">Romanomermis culicivorax</name>
    <name type="common">Nematode worm</name>
    <dbReference type="NCBI Taxonomy" id="13658"/>
    <lineage>
        <taxon>Eukaryota</taxon>
        <taxon>Metazoa</taxon>
        <taxon>Ecdysozoa</taxon>
        <taxon>Nematoda</taxon>
        <taxon>Enoplea</taxon>
        <taxon>Dorylaimia</taxon>
        <taxon>Mermithida</taxon>
        <taxon>Mermithoidea</taxon>
        <taxon>Mermithidae</taxon>
        <taxon>Romanomermis</taxon>
    </lineage>
</organism>
<dbReference type="Proteomes" id="UP000887565">
    <property type="component" value="Unplaced"/>
</dbReference>
<accession>A0A915KX05</accession>
<evidence type="ECO:0000313" key="1">
    <source>
        <dbReference type="Proteomes" id="UP000887565"/>
    </source>
</evidence>
<dbReference type="WBParaSite" id="nRc.2.0.1.t43482-RA">
    <property type="protein sequence ID" value="nRc.2.0.1.t43482-RA"/>
    <property type="gene ID" value="nRc.2.0.1.g43482"/>
</dbReference>
<protein>
    <submittedName>
        <fullName evidence="2">Uncharacterized protein</fullName>
    </submittedName>
</protein>
<reference evidence="2" key="1">
    <citation type="submission" date="2022-11" db="UniProtKB">
        <authorList>
            <consortium name="WormBaseParasite"/>
        </authorList>
    </citation>
    <scope>IDENTIFICATION</scope>
</reference>
<evidence type="ECO:0000313" key="2">
    <source>
        <dbReference type="WBParaSite" id="nRc.2.0.1.t43482-RA"/>
    </source>
</evidence>
<keyword evidence="1" id="KW-1185">Reference proteome</keyword>
<name>A0A915KX05_ROMCU</name>
<proteinExistence type="predicted"/>
<dbReference type="AlphaFoldDB" id="A0A915KX05"/>
<sequence>MDQNDEEAFVLACYVYATKQQKLKRRRWYVRPINVSRPIKSHFSDLIPELRERDPEMFFNYFRMSPESTEIKISCRGPLAYLTLAMRQHDS</sequence>